<protein>
    <submittedName>
        <fullName evidence="3">EAL domain-containing protein</fullName>
    </submittedName>
</protein>
<evidence type="ECO:0000259" key="1">
    <source>
        <dbReference type="PROSITE" id="PS50883"/>
    </source>
</evidence>
<dbReference type="InterPro" id="IPR003018">
    <property type="entry name" value="GAF"/>
</dbReference>
<dbReference type="SUPFAM" id="SSF141868">
    <property type="entry name" value="EAL domain-like"/>
    <property type="match status" value="1"/>
</dbReference>
<name>A0ABX1MLA3_9RHOO</name>
<dbReference type="CDD" id="cd01948">
    <property type="entry name" value="EAL"/>
    <property type="match status" value="1"/>
</dbReference>
<dbReference type="RefSeq" id="WP_169204600.1">
    <property type="nucleotide sequence ID" value="NZ_CP059560.1"/>
</dbReference>
<dbReference type="InterPro" id="IPR000160">
    <property type="entry name" value="GGDEF_dom"/>
</dbReference>
<gene>
    <name evidence="3" type="ORF">GPA26_01510</name>
</gene>
<dbReference type="PROSITE" id="PS50883">
    <property type="entry name" value="EAL"/>
    <property type="match status" value="1"/>
</dbReference>
<accession>A0ABX1MLA3</accession>
<dbReference type="SUPFAM" id="SSF55073">
    <property type="entry name" value="Nucleotide cyclase"/>
    <property type="match status" value="1"/>
</dbReference>
<dbReference type="PROSITE" id="PS50887">
    <property type="entry name" value="GGDEF"/>
    <property type="match status" value="1"/>
</dbReference>
<proteinExistence type="predicted"/>
<feature type="domain" description="EAL" evidence="1">
    <location>
        <begin position="372"/>
        <end position="625"/>
    </location>
</feature>
<sequence>MDPGGGTESELSRVNQALKTLSAGNRTLLRASQEQDLLLGMCRVIVNEGGYRLAYVAYAQHDEQKSLPIMAYAIQRDIPEERDFFDHLQLTWADVELGQHAPAIAVRSGEPCIGRSLLTDPGHAPWREVAIRLDYSSLSAFPLPIDGEVVGALLIADSSPDAFDEAEVRLLGELADDLAYGIANLRSRIKRHEAEERIARMALYDSLTGLPNRTMFRSRLQSAIVDGRQKHRPLAVLLLSAMHFHEISDTLGYQQADLLTCSFARQLEDHQREDRFVACVGDAEFALLYPDMDVSQAMRTAQDLIRAFSSPVEVGGLSISVGLCAGIAAFPGHGTDPDSLIRRARMAMFEAKRRGSDSAVFTPELEQQRTNRLALMIDLRRAIEQKALMLYCQPKIDLATRRIRGAEGLVRWQHPAHGMIPAEEFVKIAETSGLITPLTYHVLEAAFQQIYAWHDMGIDQPLSVNLSARDLRDPALIDKLKNLFSTWGTRPDWIQFELTESALMEDPVGALDAIRRIKALGVELFIDDFGIGYSSLSYLHKLPVDAIKIDQSFVMAMPDSAISAAIVQSTIELGHRLDLEVVAEGVETESAWNHLVALGCDTAQGFYMARPMPAEQFRNWQVHYESSLH</sequence>
<dbReference type="InterPro" id="IPR050706">
    <property type="entry name" value="Cyclic-di-GMP_PDE-like"/>
</dbReference>
<evidence type="ECO:0000313" key="3">
    <source>
        <dbReference type="EMBL" id="NMF87150.1"/>
    </source>
</evidence>
<dbReference type="Proteomes" id="UP000652074">
    <property type="component" value="Unassembled WGS sequence"/>
</dbReference>
<keyword evidence="4" id="KW-1185">Reference proteome</keyword>
<dbReference type="InterPro" id="IPR029787">
    <property type="entry name" value="Nucleotide_cyclase"/>
</dbReference>
<dbReference type="EMBL" id="WTVR01000002">
    <property type="protein sequence ID" value="NMF87150.1"/>
    <property type="molecule type" value="Genomic_DNA"/>
</dbReference>
<dbReference type="NCBIfam" id="TIGR00254">
    <property type="entry name" value="GGDEF"/>
    <property type="match status" value="1"/>
</dbReference>
<dbReference type="Pfam" id="PF13185">
    <property type="entry name" value="GAF_2"/>
    <property type="match status" value="1"/>
</dbReference>
<dbReference type="CDD" id="cd01949">
    <property type="entry name" value="GGDEF"/>
    <property type="match status" value="1"/>
</dbReference>
<comment type="caution">
    <text evidence="3">The sequence shown here is derived from an EMBL/GenBank/DDBJ whole genome shotgun (WGS) entry which is preliminary data.</text>
</comment>
<evidence type="ECO:0000259" key="2">
    <source>
        <dbReference type="PROSITE" id="PS50887"/>
    </source>
</evidence>
<dbReference type="InterPro" id="IPR001633">
    <property type="entry name" value="EAL_dom"/>
</dbReference>
<dbReference type="Gene3D" id="3.30.70.270">
    <property type="match status" value="1"/>
</dbReference>
<organism evidence="3 4">
    <name type="scientific">Aromatoleum petrolei</name>
    <dbReference type="NCBI Taxonomy" id="76116"/>
    <lineage>
        <taxon>Bacteria</taxon>
        <taxon>Pseudomonadati</taxon>
        <taxon>Pseudomonadota</taxon>
        <taxon>Betaproteobacteria</taxon>
        <taxon>Rhodocyclales</taxon>
        <taxon>Rhodocyclaceae</taxon>
        <taxon>Aromatoleum</taxon>
    </lineage>
</organism>
<feature type="domain" description="GGDEF" evidence="2">
    <location>
        <begin position="232"/>
        <end position="364"/>
    </location>
</feature>
<dbReference type="InterPro" id="IPR029016">
    <property type="entry name" value="GAF-like_dom_sf"/>
</dbReference>
<dbReference type="PANTHER" id="PTHR33121">
    <property type="entry name" value="CYCLIC DI-GMP PHOSPHODIESTERASE PDEF"/>
    <property type="match status" value="1"/>
</dbReference>
<dbReference type="Pfam" id="PF00990">
    <property type="entry name" value="GGDEF"/>
    <property type="match status" value="1"/>
</dbReference>
<dbReference type="SUPFAM" id="SSF55781">
    <property type="entry name" value="GAF domain-like"/>
    <property type="match status" value="1"/>
</dbReference>
<dbReference type="InterPro" id="IPR035919">
    <property type="entry name" value="EAL_sf"/>
</dbReference>
<evidence type="ECO:0000313" key="4">
    <source>
        <dbReference type="Proteomes" id="UP000652074"/>
    </source>
</evidence>
<dbReference type="SMART" id="SM00052">
    <property type="entry name" value="EAL"/>
    <property type="match status" value="1"/>
</dbReference>
<dbReference type="PANTHER" id="PTHR33121:SF71">
    <property type="entry name" value="OXYGEN SENSOR PROTEIN DOSP"/>
    <property type="match status" value="1"/>
</dbReference>
<dbReference type="InterPro" id="IPR043128">
    <property type="entry name" value="Rev_trsase/Diguanyl_cyclase"/>
</dbReference>
<dbReference type="Gene3D" id="3.30.450.40">
    <property type="match status" value="1"/>
</dbReference>
<dbReference type="Pfam" id="PF00563">
    <property type="entry name" value="EAL"/>
    <property type="match status" value="1"/>
</dbReference>
<dbReference type="Gene3D" id="3.20.20.450">
    <property type="entry name" value="EAL domain"/>
    <property type="match status" value="1"/>
</dbReference>
<dbReference type="SMART" id="SM00267">
    <property type="entry name" value="GGDEF"/>
    <property type="match status" value="1"/>
</dbReference>
<reference evidence="3 4" key="1">
    <citation type="submission" date="2019-12" db="EMBL/GenBank/DDBJ databases">
        <title>Comparative genomics gives insights into the taxonomy of the Azoarcus-Aromatoleum group and reveals separate origins of nif in the plant-associated Azoarcus and non-plant-associated Aromatoleum sub-groups.</title>
        <authorList>
            <person name="Lafos M."/>
            <person name="Maluk M."/>
            <person name="Batista M."/>
            <person name="Junghare M."/>
            <person name="Carmona M."/>
            <person name="Faoro H."/>
            <person name="Cruz L.M."/>
            <person name="Battistoni F."/>
            <person name="De Souza E."/>
            <person name="Pedrosa F."/>
            <person name="Chen W.-M."/>
            <person name="Poole P.S."/>
            <person name="Dixon R.A."/>
            <person name="James E.K."/>
        </authorList>
    </citation>
    <scope>NUCLEOTIDE SEQUENCE [LARGE SCALE GENOMIC DNA]</scope>
    <source>
        <strain evidence="3 4">ToN1</strain>
    </source>
</reference>